<sequence length="448" mass="51163">MSIKILLKRLTNKCSHPLLLSTNNRAFEIGKTILTGPIKVKLQCVIMNCNTQNQSSDESDKLRKTREKENRQTAICANFDKSIVLWSPGDIGSMVLHEGFNLHRMPKNYLTRKSYIEKLIYHATMSDSIKSPFAGFKVANEYLNELDHIDVISGIKHEWLWLREFLKKEDYRLCSHSLSRNVLISNDLESKFLYHTVFQSPELGLKKIQMLQPKSLPSSSGNDHAGNEITKEVACTRLDPSSVGVEHLSMVDVALSSSLDDTVTTNNAEQNNESRQFRSSWVINPDQYLHTAEWQLKDLSFIVGSDMPIFGTPKHPCISLKLSPLHESINVLTGIDVWLENIINEVPEVAMCYHHEGIVMQEYEIYKTCEIPPIIGFETEQINQIIRNLVMFLKRNATQEGHTYWLVKEPGLGVVKLYDLTTLGYKEFLNKCSEEPNGREAYMKGEII</sequence>
<dbReference type="PANTHER" id="PTHR15000:SF1">
    <property type="entry name" value="ERYTHROID DIFFERENTIATION-RELATED FACTOR 1"/>
    <property type="match status" value="1"/>
</dbReference>
<accession>A0A183PT32</accession>
<evidence type="ECO:0000313" key="2">
    <source>
        <dbReference type="EMBL" id="VDP74430.1"/>
    </source>
</evidence>
<feature type="domain" description="EDRF1 N-terminal" evidence="1">
    <location>
        <begin position="152"/>
        <end position="428"/>
    </location>
</feature>
<dbReference type="GO" id="GO:0045893">
    <property type="term" value="P:positive regulation of DNA-templated transcription"/>
    <property type="evidence" value="ECO:0007669"/>
    <property type="project" value="TreeGrafter"/>
</dbReference>
<dbReference type="STRING" id="31246.A0A183PT32"/>
<gene>
    <name evidence="2" type="ORF">SMTD_LOCUS17515</name>
</gene>
<evidence type="ECO:0000313" key="3">
    <source>
        <dbReference type="Proteomes" id="UP000269396"/>
    </source>
</evidence>
<dbReference type="InterPro" id="IPR056582">
    <property type="entry name" value="EDRF1_N"/>
</dbReference>
<dbReference type="Pfam" id="PF23788">
    <property type="entry name" value="EDRF1_N"/>
    <property type="match status" value="1"/>
</dbReference>
<proteinExistence type="predicted"/>
<dbReference type="Proteomes" id="UP000269396">
    <property type="component" value="Unassembled WGS sequence"/>
</dbReference>
<dbReference type="AlphaFoldDB" id="A0A183PT32"/>
<dbReference type="EMBL" id="UZAL01038861">
    <property type="protein sequence ID" value="VDP74430.1"/>
    <property type="molecule type" value="Genomic_DNA"/>
</dbReference>
<dbReference type="PANTHER" id="PTHR15000">
    <property type="entry name" value="ERYTHROID DIFFERENTIATION-RELATED FACTOR 1"/>
    <property type="match status" value="1"/>
</dbReference>
<keyword evidence="3" id="KW-1185">Reference proteome</keyword>
<protein>
    <recommendedName>
        <fullName evidence="1">EDRF1 N-terminal domain-containing protein</fullName>
    </recommendedName>
</protein>
<name>A0A183PT32_9TREM</name>
<evidence type="ECO:0000259" key="1">
    <source>
        <dbReference type="Pfam" id="PF23788"/>
    </source>
</evidence>
<organism evidence="2 3">
    <name type="scientific">Schistosoma mattheei</name>
    <dbReference type="NCBI Taxonomy" id="31246"/>
    <lineage>
        <taxon>Eukaryota</taxon>
        <taxon>Metazoa</taxon>
        <taxon>Spiralia</taxon>
        <taxon>Lophotrochozoa</taxon>
        <taxon>Platyhelminthes</taxon>
        <taxon>Trematoda</taxon>
        <taxon>Digenea</taxon>
        <taxon>Strigeidida</taxon>
        <taxon>Schistosomatoidea</taxon>
        <taxon>Schistosomatidae</taxon>
        <taxon>Schistosoma</taxon>
    </lineage>
</organism>
<reference evidence="2 3" key="1">
    <citation type="submission" date="2018-11" db="EMBL/GenBank/DDBJ databases">
        <authorList>
            <consortium name="Pathogen Informatics"/>
        </authorList>
    </citation>
    <scope>NUCLEOTIDE SEQUENCE [LARGE SCALE GENOMIC DNA]</scope>
    <source>
        <strain>Denwood</strain>
        <strain evidence="3">Zambia</strain>
    </source>
</reference>